<dbReference type="SMART" id="SM00342">
    <property type="entry name" value="HTH_ARAC"/>
    <property type="match status" value="1"/>
</dbReference>
<dbReference type="SUPFAM" id="SSF46689">
    <property type="entry name" value="Homeodomain-like"/>
    <property type="match status" value="2"/>
</dbReference>
<dbReference type="PROSITE" id="PS01124">
    <property type="entry name" value="HTH_ARAC_FAMILY_2"/>
    <property type="match status" value="1"/>
</dbReference>
<dbReference type="RefSeq" id="WP_112884332.1">
    <property type="nucleotide sequence ID" value="NZ_QLUW01000004.1"/>
</dbReference>
<dbReference type="InterPro" id="IPR037923">
    <property type="entry name" value="HTH-like"/>
</dbReference>
<dbReference type="SUPFAM" id="SSF51215">
    <property type="entry name" value="Regulatory protein AraC"/>
    <property type="match status" value="1"/>
</dbReference>
<keyword evidence="3" id="KW-0804">Transcription</keyword>
<dbReference type="EMBL" id="QLUW01000004">
    <property type="protein sequence ID" value="RAP74543.1"/>
    <property type="molecule type" value="Genomic_DNA"/>
</dbReference>
<dbReference type="GO" id="GO:0043565">
    <property type="term" value="F:sequence-specific DNA binding"/>
    <property type="evidence" value="ECO:0007669"/>
    <property type="project" value="InterPro"/>
</dbReference>
<dbReference type="Pfam" id="PF12833">
    <property type="entry name" value="HTH_18"/>
    <property type="match status" value="1"/>
</dbReference>
<dbReference type="AlphaFoldDB" id="A0A328TYG2"/>
<keyword evidence="1" id="KW-0805">Transcription regulation</keyword>
<accession>A0A328TYG2</accession>
<name>A0A328TYG2_9BACL</name>
<gene>
    <name evidence="5" type="ORF">DL346_21000</name>
</gene>
<dbReference type="Gene3D" id="1.10.10.60">
    <property type="entry name" value="Homeodomain-like"/>
    <property type="match status" value="2"/>
</dbReference>
<dbReference type="PANTHER" id="PTHR43280:SF28">
    <property type="entry name" value="HTH-TYPE TRANSCRIPTIONAL ACTIVATOR RHAS"/>
    <property type="match status" value="1"/>
</dbReference>
<keyword evidence="2" id="KW-0238">DNA-binding</keyword>
<dbReference type="GO" id="GO:0003700">
    <property type="term" value="F:DNA-binding transcription factor activity"/>
    <property type="evidence" value="ECO:0007669"/>
    <property type="project" value="InterPro"/>
</dbReference>
<dbReference type="Gene3D" id="2.60.120.280">
    <property type="entry name" value="Regulatory protein AraC"/>
    <property type="match status" value="1"/>
</dbReference>
<dbReference type="OrthoDB" id="9780667at2"/>
<dbReference type="PANTHER" id="PTHR43280">
    <property type="entry name" value="ARAC-FAMILY TRANSCRIPTIONAL REGULATOR"/>
    <property type="match status" value="1"/>
</dbReference>
<organism evidence="5 6">
    <name type="scientific">Paenibacillus montanisoli</name>
    <dbReference type="NCBI Taxonomy" id="2081970"/>
    <lineage>
        <taxon>Bacteria</taxon>
        <taxon>Bacillati</taxon>
        <taxon>Bacillota</taxon>
        <taxon>Bacilli</taxon>
        <taxon>Bacillales</taxon>
        <taxon>Paenibacillaceae</taxon>
        <taxon>Paenibacillus</taxon>
    </lineage>
</organism>
<evidence type="ECO:0000256" key="1">
    <source>
        <dbReference type="ARBA" id="ARBA00023015"/>
    </source>
</evidence>
<comment type="caution">
    <text evidence="5">The sequence shown here is derived from an EMBL/GenBank/DDBJ whole genome shotgun (WGS) entry which is preliminary data.</text>
</comment>
<dbReference type="Proteomes" id="UP000249260">
    <property type="component" value="Unassembled WGS sequence"/>
</dbReference>
<feature type="domain" description="HTH araC/xylS-type" evidence="4">
    <location>
        <begin position="174"/>
        <end position="271"/>
    </location>
</feature>
<protein>
    <recommendedName>
        <fullName evidence="4">HTH araC/xylS-type domain-containing protein</fullName>
    </recommendedName>
</protein>
<dbReference type="InterPro" id="IPR009057">
    <property type="entry name" value="Homeodomain-like_sf"/>
</dbReference>
<sequence length="279" mass="32007">MQREALGSYISNLQLHISEAAFFTCTSSWYHMDVLSDFNRLYYFLGDGGHVRIGDEELYPKRGQLVVLPAGTMLSLRTLEGRVFSKFFCHFNARAGEQELFQLLDTPSCVDVLDEDATTRRFGEFVHHYHQGTRLTSMLRAKLLLQELLCEFLEQGGGVSLRQTAASGPLDKISQVLAYLDHHLSDDVRLDQLAELVHFHPNYLIRLFKSVTGCSPIQYLNQRRMEKAKQWMLATDISVSEAAERIGSSLYQFSKMFKQHTGVSPSDYRKMMRDQRPPQ</sequence>
<evidence type="ECO:0000313" key="6">
    <source>
        <dbReference type="Proteomes" id="UP000249260"/>
    </source>
</evidence>
<keyword evidence="6" id="KW-1185">Reference proteome</keyword>
<proteinExistence type="predicted"/>
<dbReference type="InterPro" id="IPR018060">
    <property type="entry name" value="HTH_AraC"/>
</dbReference>
<evidence type="ECO:0000259" key="4">
    <source>
        <dbReference type="PROSITE" id="PS01124"/>
    </source>
</evidence>
<evidence type="ECO:0000313" key="5">
    <source>
        <dbReference type="EMBL" id="RAP74543.1"/>
    </source>
</evidence>
<evidence type="ECO:0000256" key="3">
    <source>
        <dbReference type="ARBA" id="ARBA00023163"/>
    </source>
</evidence>
<reference evidence="5 6" key="1">
    <citation type="submission" date="2018-06" db="EMBL/GenBank/DDBJ databases">
        <title>Paenibacillus montanisoli sp. nov., isolated from mountain area soil.</title>
        <authorList>
            <person name="Wu M."/>
        </authorList>
    </citation>
    <scope>NUCLEOTIDE SEQUENCE [LARGE SCALE GENOMIC DNA]</scope>
    <source>
        <strain evidence="5 6">RA17</strain>
    </source>
</reference>
<evidence type="ECO:0000256" key="2">
    <source>
        <dbReference type="ARBA" id="ARBA00023125"/>
    </source>
</evidence>